<dbReference type="EMBL" id="JAACXV010000030">
    <property type="protein sequence ID" value="KAF7286299.1"/>
    <property type="molecule type" value="Genomic_DNA"/>
</dbReference>
<evidence type="ECO:0000313" key="2">
    <source>
        <dbReference type="EMBL" id="KAF7286299.1"/>
    </source>
</evidence>
<protein>
    <submittedName>
        <fullName evidence="2">Uncharacterized protein</fullName>
    </submittedName>
</protein>
<proteinExistence type="predicted"/>
<gene>
    <name evidence="2" type="ORF">GWI33_006171</name>
</gene>
<evidence type="ECO:0000313" key="3">
    <source>
        <dbReference type="Proteomes" id="UP000625711"/>
    </source>
</evidence>
<feature type="region of interest" description="Disordered" evidence="1">
    <location>
        <begin position="72"/>
        <end position="94"/>
    </location>
</feature>
<name>A0A834IS51_RHYFE</name>
<dbReference type="Proteomes" id="UP000625711">
    <property type="component" value="Unassembled WGS sequence"/>
</dbReference>
<comment type="caution">
    <text evidence="2">The sequence shown here is derived from an EMBL/GenBank/DDBJ whole genome shotgun (WGS) entry which is preliminary data.</text>
</comment>
<reference evidence="2" key="1">
    <citation type="submission" date="2020-08" db="EMBL/GenBank/DDBJ databases">
        <title>Genome sequencing and assembly of the red palm weevil Rhynchophorus ferrugineus.</title>
        <authorList>
            <person name="Dias G.B."/>
            <person name="Bergman C.M."/>
            <person name="Manee M."/>
        </authorList>
    </citation>
    <scope>NUCLEOTIDE SEQUENCE</scope>
    <source>
        <strain evidence="2">AA-2017</strain>
        <tissue evidence="2">Whole larva</tissue>
    </source>
</reference>
<accession>A0A834IS51</accession>
<feature type="compositionally biased region" description="Polar residues" evidence="1">
    <location>
        <begin position="11"/>
        <end position="21"/>
    </location>
</feature>
<feature type="region of interest" description="Disordered" evidence="1">
    <location>
        <begin position="1"/>
        <end position="28"/>
    </location>
</feature>
<evidence type="ECO:0000256" key="1">
    <source>
        <dbReference type="SAM" id="MobiDB-lite"/>
    </source>
</evidence>
<organism evidence="2 3">
    <name type="scientific">Rhynchophorus ferrugineus</name>
    <name type="common">Red palm weevil</name>
    <name type="synonym">Curculio ferrugineus</name>
    <dbReference type="NCBI Taxonomy" id="354439"/>
    <lineage>
        <taxon>Eukaryota</taxon>
        <taxon>Metazoa</taxon>
        <taxon>Ecdysozoa</taxon>
        <taxon>Arthropoda</taxon>
        <taxon>Hexapoda</taxon>
        <taxon>Insecta</taxon>
        <taxon>Pterygota</taxon>
        <taxon>Neoptera</taxon>
        <taxon>Endopterygota</taxon>
        <taxon>Coleoptera</taxon>
        <taxon>Polyphaga</taxon>
        <taxon>Cucujiformia</taxon>
        <taxon>Curculionidae</taxon>
        <taxon>Dryophthorinae</taxon>
        <taxon>Rhynchophorus</taxon>
    </lineage>
</organism>
<dbReference type="AlphaFoldDB" id="A0A834IS51"/>
<keyword evidence="3" id="KW-1185">Reference proteome</keyword>
<sequence length="156" mass="17675">MHTVRGFLPTRQFQNPKSKASNCDDVGKKTAKRSVTVVTIVRSGILTTKDPERTSIPRAGSVRSLRTRFFFPYGSPPAPRTPPRKTSRVAADEHSVANSDRKFSYCRQPPLGRRKKTDSNFTKIDGTNLGRYFFRQRAVKLVLRTHEIFPASHVDD</sequence>